<dbReference type="InterPro" id="IPR002145">
    <property type="entry name" value="CopG"/>
</dbReference>
<organism evidence="2 3">
    <name type="scientific">Desulforudis audaxviator (strain MP104C)</name>
    <dbReference type="NCBI Taxonomy" id="477974"/>
    <lineage>
        <taxon>Bacteria</taxon>
        <taxon>Bacillati</taxon>
        <taxon>Bacillota</taxon>
        <taxon>Clostridia</taxon>
        <taxon>Thermoanaerobacterales</taxon>
        <taxon>Candidatus Desulforudaceae</taxon>
        <taxon>Candidatus Desulforudis</taxon>
    </lineage>
</organism>
<dbReference type="AlphaFoldDB" id="B1I6K0"/>
<dbReference type="CDD" id="cd22231">
    <property type="entry name" value="RHH_NikR_HicB-like"/>
    <property type="match status" value="1"/>
</dbReference>
<dbReference type="SUPFAM" id="SSF47598">
    <property type="entry name" value="Ribbon-helix-helix"/>
    <property type="match status" value="1"/>
</dbReference>
<name>B1I6K0_DESAP</name>
<protein>
    <submittedName>
        <fullName evidence="2">Putative transcriptional regulator, CopG family</fullName>
    </submittedName>
</protein>
<dbReference type="STRING" id="477974.Daud_2123"/>
<evidence type="ECO:0000313" key="2">
    <source>
        <dbReference type="EMBL" id="ACA60610.1"/>
    </source>
</evidence>
<accession>B1I6K0</accession>
<evidence type="ECO:0000259" key="1">
    <source>
        <dbReference type="Pfam" id="PF01402"/>
    </source>
</evidence>
<proteinExistence type="predicted"/>
<reference evidence="2 3" key="2">
    <citation type="journal article" date="2008" name="Science">
        <title>Environmental genomics reveals a single-species ecosystem deep within Earth.</title>
        <authorList>
            <person name="Chivian D."/>
            <person name="Brodie E.L."/>
            <person name="Alm E.J."/>
            <person name="Culley D.E."/>
            <person name="Dehal P.S."/>
            <person name="Desantis T.Z."/>
            <person name="Gihring T.M."/>
            <person name="Lapidus A."/>
            <person name="Lin L.H."/>
            <person name="Lowry S.R."/>
            <person name="Moser D.P."/>
            <person name="Richardson P.M."/>
            <person name="Southam G."/>
            <person name="Wanger G."/>
            <person name="Pratt L.M."/>
            <person name="Andersen G.L."/>
            <person name="Hazen T.C."/>
            <person name="Brockman F.J."/>
            <person name="Arkin A.P."/>
            <person name="Onstott T.C."/>
        </authorList>
    </citation>
    <scope>NUCLEOTIDE SEQUENCE [LARGE SCALE GENOMIC DNA]</scope>
    <source>
        <strain evidence="2 3">MP104C</strain>
    </source>
</reference>
<dbReference type="KEGG" id="dau:Daud_2123"/>
<dbReference type="EMBL" id="CP000860">
    <property type="protein sequence ID" value="ACA60610.1"/>
    <property type="molecule type" value="Genomic_DNA"/>
</dbReference>
<dbReference type="Gene3D" id="1.10.1220.10">
    <property type="entry name" value="Met repressor-like"/>
    <property type="match status" value="1"/>
</dbReference>
<dbReference type="eggNOG" id="COG0864">
    <property type="taxonomic scope" value="Bacteria"/>
</dbReference>
<dbReference type="HOGENOM" id="CLU_2272815_0_0_9"/>
<evidence type="ECO:0000313" key="3">
    <source>
        <dbReference type="Proteomes" id="UP000008544"/>
    </source>
</evidence>
<feature type="domain" description="Ribbon-helix-helix protein CopG" evidence="1">
    <location>
        <begin position="16"/>
        <end position="57"/>
    </location>
</feature>
<dbReference type="GO" id="GO:0006355">
    <property type="term" value="P:regulation of DNA-templated transcription"/>
    <property type="evidence" value="ECO:0007669"/>
    <property type="project" value="InterPro"/>
</dbReference>
<dbReference type="Proteomes" id="UP000008544">
    <property type="component" value="Chromosome"/>
</dbReference>
<reference evidence="3" key="1">
    <citation type="submission" date="2007-10" db="EMBL/GenBank/DDBJ databases">
        <title>Complete sequence of chromosome of Desulforudis audaxviator MP104C.</title>
        <authorList>
            <person name="Copeland A."/>
            <person name="Lucas S."/>
            <person name="Lapidus A."/>
            <person name="Barry K."/>
            <person name="Glavina del Rio T."/>
            <person name="Dalin E."/>
            <person name="Tice H."/>
            <person name="Bruce D."/>
            <person name="Pitluck S."/>
            <person name="Lowry S.R."/>
            <person name="Larimer F."/>
            <person name="Land M.L."/>
            <person name="Hauser L."/>
            <person name="Kyrpides N."/>
            <person name="Ivanova N.N."/>
            <person name="Richardson P."/>
        </authorList>
    </citation>
    <scope>NUCLEOTIDE SEQUENCE [LARGE SCALE GENOMIC DNA]</scope>
    <source>
        <strain evidence="3">MP104C</strain>
    </source>
</reference>
<dbReference type="InterPro" id="IPR013321">
    <property type="entry name" value="Arc_rbn_hlx_hlx"/>
</dbReference>
<gene>
    <name evidence="2" type="ordered locus">Daud_2123</name>
</gene>
<dbReference type="InterPro" id="IPR010985">
    <property type="entry name" value="Ribbon_hlx_hlx"/>
</dbReference>
<sequence>MIRKAVQQSIAVERMKSITVKLDEATFRQLQEAAEAGGIKNQSELVRRALKTYLARESLAARKQAVADYAADAGAQQEAVGLAETGLDDLKDYLEQIEEGDA</sequence>
<keyword evidence="3" id="KW-1185">Reference proteome</keyword>
<dbReference type="Pfam" id="PF01402">
    <property type="entry name" value="RHH_1"/>
    <property type="match status" value="1"/>
</dbReference>